<proteinExistence type="predicted"/>
<protein>
    <submittedName>
        <fullName evidence="1">CRISPR-associated protein Csx11</fullName>
    </submittedName>
</protein>
<dbReference type="RefSeq" id="WP_066671935.1">
    <property type="nucleotide sequence ID" value="NZ_LYVF01000203.1"/>
</dbReference>
<dbReference type="EMBL" id="LYVF01000203">
    <property type="protein sequence ID" value="OAT79302.1"/>
    <property type="molecule type" value="Genomic_DNA"/>
</dbReference>
<evidence type="ECO:0000313" key="2">
    <source>
        <dbReference type="Proteomes" id="UP000078532"/>
    </source>
</evidence>
<dbReference type="OrthoDB" id="2078986at2"/>
<dbReference type="STRING" id="1838280.A6M21_16335"/>
<evidence type="ECO:0000313" key="1">
    <source>
        <dbReference type="EMBL" id="OAT79302.1"/>
    </source>
</evidence>
<gene>
    <name evidence="1" type="ORF">A6M21_16335</name>
</gene>
<dbReference type="InterPro" id="IPR014055">
    <property type="entry name" value="CRISPR-assoc_prot_Csx11"/>
</dbReference>
<comment type="caution">
    <text evidence="1">The sequence shown here is derived from an EMBL/GenBank/DDBJ whole genome shotgun (WGS) entry which is preliminary data.</text>
</comment>
<organism evidence="1 2">
    <name type="scientific">Desulfotomaculum copahuensis</name>
    <dbReference type="NCBI Taxonomy" id="1838280"/>
    <lineage>
        <taxon>Bacteria</taxon>
        <taxon>Bacillati</taxon>
        <taxon>Bacillota</taxon>
        <taxon>Clostridia</taxon>
        <taxon>Eubacteriales</taxon>
        <taxon>Desulfotomaculaceae</taxon>
        <taxon>Desulfotomaculum</taxon>
    </lineage>
</organism>
<sequence length="989" mass="111632">MSDTKEFPAAERLRRHRALLLALEAIGWLHMTGKAHRDFLLQHGGKIRDYDQKKWYDGLAESWNNCWGWLSRPSDFKLPSSFDGFLKKFDQGTSEENAIGLLQAAHAMASGVEKNLPKSSSKYLGQDATHMWLATAYGKPVRNLLVNPPALLTGENAWRDLLSHVDCFLAELELLGKSNSGNLGAWWVWREKAAGRDGWLRKAFTGTLAETRLPNNDVTIWDQSYVAAALFKSAAAGALLAGAAFNWSKLKQQTRWRLLTVGIGADHYESRAVRIGDWTGTRRCLDQFIDDVRRLVEVDLAVGSLLYRDDQVAVFSFPGRRLDAKGGLADPEADAWQKYLENEVDHLAGTFKLETPPYCSISTTSSRSIIFMNDEINKARDTLAIPLHKNWQFDCSMTEGNVCPVCGVRLNGTKDKERPCPVCKERRLGRLDAWLGGQSVQPTIWIPEVADHNGRAALLTFKLPVNKWLDGSCVDSLRSQVAAEWCRNNPKVQNYGISPDTAYTDLLNYVKEKVAREFDPGDPVLRLLQDGYQHESDWESFFAKIVEDRSHAPGWNALNDAERAAWLVHQLLRKNASPGRLYRFWRTAEEFFEKLLEEFQEIAAKDTNRLRVRRLVLKPDSSTSTGWKDLMVYNGRYRDIPVTLFYRESSQDFLTVCNVAAFSGKDLKGETILLKDDNDNKVLSLTISKVENETGPLGVYYPVIPLELSPERFRILVPLSAAAECIDRAIKAWNEQFARVWDRMPLRTGVVAFPQKTAFQAVIEAARNLEMLLEDGNKPAVWRVESRVTRNGQTALILVRPDGASELLMVPVQLPDGRVDVFYPYVAVEDREVRFPLDFRTPHGRVYRHVQDLRRGDGVLVDPSRIATIFMESTGSRFEPISTWHLSDWSQMCDIWRLLCGLGVTATALRGAWAILDDARQRWRGTECGRPESDGAVWLSLVRSVVSDRLGARGAVLESLVEAARADLLGPCLDWHMKVLKLSPGEVSR</sequence>
<dbReference type="NCBIfam" id="TIGR02682">
    <property type="entry name" value="cas_csx11"/>
    <property type="match status" value="1"/>
</dbReference>
<keyword evidence="2" id="KW-1185">Reference proteome</keyword>
<name>A0A1B7LAE1_9FIRM</name>
<dbReference type="Proteomes" id="UP000078532">
    <property type="component" value="Unassembled WGS sequence"/>
</dbReference>
<accession>A0A1B7LAE1</accession>
<dbReference type="AlphaFoldDB" id="A0A1B7LAE1"/>
<reference evidence="1 2" key="1">
    <citation type="submission" date="2016-04" db="EMBL/GenBank/DDBJ databases">
        <authorList>
            <person name="Evans L.H."/>
            <person name="Alamgir A."/>
            <person name="Owens N."/>
            <person name="Weber N.D."/>
            <person name="Virtaneva K."/>
            <person name="Barbian K."/>
            <person name="Babar A."/>
            <person name="Rosenke K."/>
        </authorList>
    </citation>
    <scope>NUCLEOTIDE SEQUENCE [LARGE SCALE GENOMIC DNA]</scope>
    <source>
        <strain evidence="1 2">LMa1</strain>
    </source>
</reference>